<evidence type="ECO:0000313" key="4">
    <source>
        <dbReference type="Proteomes" id="UP000288859"/>
    </source>
</evidence>
<dbReference type="Proteomes" id="UP000288859">
    <property type="component" value="Unassembled WGS sequence"/>
</dbReference>
<dbReference type="PROSITE" id="PS51819">
    <property type="entry name" value="VOC"/>
    <property type="match status" value="1"/>
</dbReference>
<dbReference type="PANTHER" id="PTHR21366:SF14">
    <property type="entry name" value="GLYOXALASE DOMAIN-CONTAINING PROTEIN 5"/>
    <property type="match status" value="1"/>
</dbReference>
<dbReference type="EMBL" id="NAJM01000024">
    <property type="protein sequence ID" value="RVX70169.1"/>
    <property type="molecule type" value="Genomic_DNA"/>
</dbReference>
<evidence type="ECO:0000259" key="2">
    <source>
        <dbReference type="PROSITE" id="PS51819"/>
    </source>
</evidence>
<dbReference type="InterPro" id="IPR029068">
    <property type="entry name" value="Glyas_Bleomycin-R_OHBP_Dase"/>
</dbReference>
<dbReference type="AlphaFoldDB" id="A0A438N3C3"/>
<name>A0A438N3C3_EXOME</name>
<dbReference type="Gene3D" id="3.10.180.10">
    <property type="entry name" value="2,3-Dihydroxybiphenyl 1,2-Dioxygenase, domain 1"/>
    <property type="match status" value="1"/>
</dbReference>
<comment type="similarity">
    <text evidence="1">Belongs to the glyoxalase I family.</text>
</comment>
<dbReference type="InterPro" id="IPR004360">
    <property type="entry name" value="Glyas_Fos-R_dOase_dom"/>
</dbReference>
<accession>A0A438N3C3</accession>
<dbReference type="Pfam" id="PF00903">
    <property type="entry name" value="Glyoxalase"/>
    <property type="match status" value="1"/>
</dbReference>
<evidence type="ECO:0000256" key="1">
    <source>
        <dbReference type="ARBA" id="ARBA00010363"/>
    </source>
</evidence>
<comment type="caution">
    <text evidence="3">The sequence shown here is derived from an EMBL/GenBank/DDBJ whole genome shotgun (WGS) entry which is preliminary data.</text>
</comment>
<reference evidence="3 4" key="1">
    <citation type="submission" date="2017-03" db="EMBL/GenBank/DDBJ databases">
        <title>Genomes of endolithic fungi from Antarctica.</title>
        <authorList>
            <person name="Coleine C."/>
            <person name="Masonjones S."/>
            <person name="Stajich J.E."/>
        </authorList>
    </citation>
    <scope>NUCLEOTIDE SEQUENCE [LARGE SCALE GENOMIC DNA]</scope>
    <source>
        <strain evidence="3 4">CCFEE 6314</strain>
    </source>
</reference>
<dbReference type="InterPro" id="IPR037523">
    <property type="entry name" value="VOC_core"/>
</dbReference>
<dbReference type="SUPFAM" id="SSF54593">
    <property type="entry name" value="Glyoxalase/Bleomycin resistance protein/Dihydroxybiphenyl dioxygenase"/>
    <property type="match status" value="1"/>
</dbReference>
<dbReference type="InterPro" id="IPR050383">
    <property type="entry name" value="GlyoxalaseI/FosfomycinResist"/>
</dbReference>
<gene>
    <name evidence="3" type="ORF">B0A52_05502</name>
</gene>
<sequence length="193" mass="21828">MPETISPYKLAHVVLRTANYDKMLNFYRVFLGARVAFDNGELGLLRYDDEHHRLAIAGIPGTTPKDPAAAGLWHVAFTFKSLEELLQAYSQRKEHGILPSWCINHGPTTSMYYFDPDGNQIETQIDNLDTEGADMYMQSQSYQVNPIGVKFDPEELIEMLNKGVDPESIKKRIDIGPQNFRDIPENILPSAKA</sequence>
<dbReference type="OrthoDB" id="5371818at2759"/>
<feature type="domain" description="VOC" evidence="2">
    <location>
        <begin position="9"/>
        <end position="126"/>
    </location>
</feature>
<dbReference type="PANTHER" id="PTHR21366">
    <property type="entry name" value="GLYOXALASE FAMILY PROTEIN"/>
    <property type="match status" value="1"/>
</dbReference>
<dbReference type="VEuPathDB" id="FungiDB:PV10_03931"/>
<protein>
    <recommendedName>
        <fullName evidence="2">VOC domain-containing protein</fullName>
    </recommendedName>
</protein>
<proteinExistence type="inferred from homology"/>
<evidence type="ECO:0000313" key="3">
    <source>
        <dbReference type="EMBL" id="RVX70169.1"/>
    </source>
</evidence>
<organism evidence="3 4">
    <name type="scientific">Exophiala mesophila</name>
    <name type="common">Black yeast-like fungus</name>
    <dbReference type="NCBI Taxonomy" id="212818"/>
    <lineage>
        <taxon>Eukaryota</taxon>
        <taxon>Fungi</taxon>
        <taxon>Dikarya</taxon>
        <taxon>Ascomycota</taxon>
        <taxon>Pezizomycotina</taxon>
        <taxon>Eurotiomycetes</taxon>
        <taxon>Chaetothyriomycetidae</taxon>
        <taxon>Chaetothyriales</taxon>
        <taxon>Herpotrichiellaceae</taxon>
        <taxon>Exophiala</taxon>
    </lineage>
</organism>